<keyword evidence="3" id="KW-1185">Reference proteome</keyword>
<feature type="region of interest" description="Disordered" evidence="1">
    <location>
        <begin position="53"/>
        <end position="80"/>
    </location>
</feature>
<dbReference type="Pfam" id="PF06676">
    <property type="entry name" value="DUF1178"/>
    <property type="match status" value="1"/>
</dbReference>
<evidence type="ECO:0000313" key="2">
    <source>
        <dbReference type="EMBL" id="PRY83390.1"/>
    </source>
</evidence>
<dbReference type="OrthoDB" id="9799894at2"/>
<evidence type="ECO:0000256" key="1">
    <source>
        <dbReference type="SAM" id="MobiDB-lite"/>
    </source>
</evidence>
<name>A0A2T0W9K8_9RHOB</name>
<dbReference type="Proteomes" id="UP000238392">
    <property type="component" value="Unassembled WGS sequence"/>
</dbReference>
<proteinExistence type="predicted"/>
<gene>
    <name evidence="2" type="ORF">CLV74_13124</name>
</gene>
<reference evidence="2 3" key="1">
    <citation type="submission" date="2018-03" db="EMBL/GenBank/DDBJ databases">
        <title>Genomic Encyclopedia of Archaeal and Bacterial Type Strains, Phase II (KMG-II): from individual species to whole genera.</title>
        <authorList>
            <person name="Goeker M."/>
        </authorList>
    </citation>
    <scope>NUCLEOTIDE SEQUENCE [LARGE SCALE GENOMIC DNA]</scope>
    <source>
        <strain evidence="2 3">DSM 100212</strain>
    </source>
</reference>
<dbReference type="PIRSF" id="PIRSF032131">
    <property type="entry name" value="UCP032131"/>
    <property type="match status" value="1"/>
</dbReference>
<organism evidence="2 3">
    <name type="scientific">Donghicola tyrosinivorans</name>
    <dbReference type="NCBI Taxonomy" id="1652492"/>
    <lineage>
        <taxon>Bacteria</taxon>
        <taxon>Pseudomonadati</taxon>
        <taxon>Pseudomonadota</taxon>
        <taxon>Alphaproteobacteria</taxon>
        <taxon>Rhodobacterales</taxon>
        <taxon>Roseobacteraceae</taxon>
        <taxon>Donghicola</taxon>
    </lineage>
</organism>
<evidence type="ECO:0000313" key="3">
    <source>
        <dbReference type="Proteomes" id="UP000238392"/>
    </source>
</evidence>
<dbReference type="EMBL" id="PVTQ01000031">
    <property type="protein sequence ID" value="PRY83390.1"/>
    <property type="molecule type" value="Genomic_DNA"/>
</dbReference>
<protein>
    <recommendedName>
        <fullName evidence="4">DUF1178 family protein</fullName>
    </recommendedName>
</protein>
<comment type="caution">
    <text evidence="2">The sequence shown here is derived from an EMBL/GenBank/DDBJ whole genome shotgun (WGS) entry which is preliminary data.</text>
</comment>
<dbReference type="InterPro" id="IPR009562">
    <property type="entry name" value="DUF1178"/>
</dbReference>
<sequence>MIRYDLKCADGHKFDSWFQSASAYDKLAAAGMVSCAICGSAKVEKALMAPRVTTSDKAAKTPAPTEPVPEKADLRTPQDPAQEALAAMRKHVEDNATYVGKDFTTEARAQHDGDAPARAIYGEAKLEDAKKLIEDGVPVAPLPFLPARKTN</sequence>
<accession>A0A2T0W9K8</accession>
<dbReference type="AlphaFoldDB" id="A0A2T0W9K8"/>
<dbReference type="RefSeq" id="WP_106268797.1">
    <property type="nucleotide sequence ID" value="NZ_PVTQ01000031.1"/>
</dbReference>
<evidence type="ECO:0008006" key="4">
    <source>
        <dbReference type="Google" id="ProtNLM"/>
    </source>
</evidence>